<evidence type="ECO:0000256" key="1">
    <source>
        <dbReference type="ARBA" id="ARBA00004141"/>
    </source>
</evidence>
<evidence type="ECO:0000256" key="3">
    <source>
        <dbReference type="ARBA" id="ARBA00022989"/>
    </source>
</evidence>
<dbReference type="InterPro" id="IPR050932">
    <property type="entry name" value="TM2D1-3-like"/>
</dbReference>
<dbReference type="EMBL" id="QGBI01000011">
    <property type="protein sequence ID" value="MBX3890800.1"/>
    <property type="molecule type" value="Genomic_DNA"/>
</dbReference>
<evidence type="ECO:0000313" key="7">
    <source>
        <dbReference type="EMBL" id="MBX3890800.1"/>
    </source>
</evidence>
<gene>
    <name evidence="7" type="ORF">DEE74_13110</name>
</gene>
<evidence type="ECO:0000256" key="4">
    <source>
        <dbReference type="ARBA" id="ARBA00023136"/>
    </source>
</evidence>
<dbReference type="AlphaFoldDB" id="A0A9Q2BZ39"/>
<dbReference type="PANTHER" id="PTHR21016:SF25">
    <property type="entry name" value="TM2 DOMAIN-CONTAINING PROTEIN DDB_G0277895-RELATED"/>
    <property type="match status" value="1"/>
</dbReference>
<evidence type="ECO:0000256" key="5">
    <source>
        <dbReference type="SAM" id="Phobius"/>
    </source>
</evidence>
<dbReference type="InterPro" id="IPR007829">
    <property type="entry name" value="TM2"/>
</dbReference>
<evidence type="ECO:0000313" key="8">
    <source>
        <dbReference type="Proteomes" id="UP001199322"/>
    </source>
</evidence>
<comment type="caution">
    <text evidence="7">The sequence shown here is derived from an EMBL/GenBank/DDBJ whole genome shotgun (WGS) entry which is preliminary data.</text>
</comment>
<feature type="domain" description="TM2" evidence="6">
    <location>
        <begin position="14"/>
        <end position="57"/>
    </location>
</feature>
<dbReference type="PANTHER" id="PTHR21016">
    <property type="entry name" value="BETA-AMYLOID BINDING PROTEIN-RELATED"/>
    <property type="match status" value="1"/>
</dbReference>
<name>A0A9Q2BZ39_RALPI</name>
<keyword evidence="4 5" id="KW-0472">Membrane</keyword>
<accession>A0A9Q2BZ39</accession>
<evidence type="ECO:0000259" key="6">
    <source>
        <dbReference type="Pfam" id="PF05154"/>
    </source>
</evidence>
<dbReference type="GeneID" id="61389937"/>
<comment type="subcellular location">
    <subcellularLocation>
        <location evidence="1">Membrane</location>
        <topology evidence="1">Multi-pass membrane protein</topology>
    </subcellularLocation>
</comment>
<dbReference type="Proteomes" id="UP001199322">
    <property type="component" value="Unassembled WGS sequence"/>
</dbReference>
<proteinExistence type="predicted"/>
<dbReference type="Pfam" id="PF05154">
    <property type="entry name" value="TM2"/>
    <property type="match status" value="1"/>
</dbReference>
<feature type="transmembrane region" description="Helical" evidence="5">
    <location>
        <begin position="66"/>
        <end position="85"/>
    </location>
</feature>
<protein>
    <submittedName>
        <fullName evidence="7">TM2 domain-containing protein</fullName>
    </submittedName>
</protein>
<feature type="transmembrane region" description="Helical" evidence="5">
    <location>
        <begin position="20"/>
        <end position="38"/>
    </location>
</feature>
<reference evidence="7" key="1">
    <citation type="submission" date="2018-06" db="EMBL/GenBank/DDBJ databases">
        <authorList>
            <person name="O'Rourke A."/>
        </authorList>
    </citation>
    <scope>NUCLEOTIDE SEQUENCE</scope>
    <source>
        <strain evidence="7">132550021-3</strain>
    </source>
</reference>
<organism evidence="7 8">
    <name type="scientific">Ralstonia pickettii</name>
    <name type="common">Burkholderia pickettii</name>
    <dbReference type="NCBI Taxonomy" id="329"/>
    <lineage>
        <taxon>Bacteria</taxon>
        <taxon>Pseudomonadati</taxon>
        <taxon>Pseudomonadota</taxon>
        <taxon>Betaproteobacteria</taxon>
        <taxon>Burkholderiales</taxon>
        <taxon>Burkholderiaceae</taxon>
        <taxon>Ralstonia</taxon>
    </lineage>
</organism>
<evidence type="ECO:0000256" key="2">
    <source>
        <dbReference type="ARBA" id="ARBA00022692"/>
    </source>
</evidence>
<sequence length="104" mass="11387">MNQTAREIMLYDAQKKSSGVAYLWWFLLGFLGAHRFYLKRPGSGIAQAIANIGGTWLAFRDMGNTAGWVLAVIGGLWVLVDVFLIPGMVRANNTALAEQLSTTP</sequence>
<dbReference type="GO" id="GO:0016020">
    <property type="term" value="C:membrane"/>
    <property type="evidence" value="ECO:0007669"/>
    <property type="project" value="UniProtKB-SubCell"/>
</dbReference>
<keyword evidence="2 5" id="KW-0812">Transmembrane</keyword>
<dbReference type="RefSeq" id="WP_009240776.1">
    <property type="nucleotide sequence ID" value="NZ_CABKQE010000003.1"/>
</dbReference>
<keyword evidence="3 5" id="KW-1133">Transmembrane helix</keyword>